<dbReference type="FunFam" id="3.40.50.150:FF:000217">
    <property type="entry name" value="Methyltransferase protein 13"/>
    <property type="match status" value="1"/>
</dbReference>
<keyword evidence="2" id="KW-0489">Methyltransferase</keyword>
<reference evidence="6 7" key="1">
    <citation type="submission" date="2016-11" db="EMBL/GenBank/DDBJ databases">
        <title>The macronuclear genome of Stentor coeruleus: a giant cell with tiny introns.</title>
        <authorList>
            <person name="Slabodnick M."/>
            <person name="Ruby J.G."/>
            <person name="Reiff S.B."/>
            <person name="Swart E.C."/>
            <person name="Gosai S."/>
            <person name="Prabakaran S."/>
            <person name="Witkowska E."/>
            <person name="Larue G.E."/>
            <person name="Fisher S."/>
            <person name="Freeman R.M."/>
            <person name="Gunawardena J."/>
            <person name="Chu W."/>
            <person name="Stover N.A."/>
            <person name="Gregory B.D."/>
            <person name="Nowacki M."/>
            <person name="Derisi J."/>
            <person name="Roy S.W."/>
            <person name="Marshall W.F."/>
            <person name="Sood P."/>
        </authorList>
    </citation>
    <scope>NUCLEOTIDE SEQUENCE [LARGE SCALE GENOMIC DNA]</scope>
    <source>
        <strain evidence="6">WM001</strain>
    </source>
</reference>
<dbReference type="InterPro" id="IPR029063">
    <property type="entry name" value="SAM-dependent_MTases_sf"/>
</dbReference>
<dbReference type="Gene3D" id="3.40.50.150">
    <property type="entry name" value="Vaccinia Virus protein VP39"/>
    <property type="match status" value="1"/>
</dbReference>
<dbReference type="GO" id="GO:0008168">
    <property type="term" value="F:methyltransferase activity"/>
    <property type="evidence" value="ECO:0007669"/>
    <property type="project" value="UniProtKB-KW"/>
</dbReference>
<dbReference type="Proteomes" id="UP000187209">
    <property type="component" value="Unassembled WGS sequence"/>
</dbReference>
<comment type="caution">
    <text evidence="6">The sequence shown here is derived from an EMBL/GenBank/DDBJ whole genome shotgun (WGS) entry which is preliminary data.</text>
</comment>
<sequence length="242" mass="28358">MPNYGDPDYWEKRYEEQQGRTFDWLESYESLKPMIKEIIDSSGKVLILGCGNAELGEDMYKDGFRDIENIDISEVVIGQMQARCESMPEMHWKVMDVRDLKYPSNFFDIAIDKSTIDALLCGDNSYINVARMTKEVQRVLKVGGVYMAISYGVPDNRLDHFEWKHLHWTVSYITLNEGTENPHYVYLCRKKEGADEICEANWKEVEENLNEEDEDDLKPDYDDDEDEDRNDEDVEESEKTNE</sequence>
<dbReference type="CDD" id="cd02440">
    <property type="entry name" value="AdoMet_MTases"/>
    <property type="match status" value="1"/>
</dbReference>
<keyword evidence="3" id="KW-0808">Transferase</keyword>
<dbReference type="Pfam" id="PF08241">
    <property type="entry name" value="Methyltransf_11"/>
    <property type="match status" value="1"/>
</dbReference>
<gene>
    <name evidence="6" type="ORF">SteCoe_10592</name>
</gene>
<dbReference type="InterPro" id="IPR013216">
    <property type="entry name" value="Methyltransf_11"/>
</dbReference>
<name>A0A1R2CFE4_9CILI</name>
<feature type="region of interest" description="Disordered" evidence="4">
    <location>
        <begin position="205"/>
        <end position="242"/>
    </location>
</feature>
<organism evidence="6 7">
    <name type="scientific">Stentor coeruleus</name>
    <dbReference type="NCBI Taxonomy" id="5963"/>
    <lineage>
        <taxon>Eukaryota</taxon>
        <taxon>Sar</taxon>
        <taxon>Alveolata</taxon>
        <taxon>Ciliophora</taxon>
        <taxon>Postciliodesmatophora</taxon>
        <taxon>Heterotrichea</taxon>
        <taxon>Heterotrichida</taxon>
        <taxon>Stentoridae</taxon>
        <taxon>Stentor</taxon>
    </lineage>
</organism>
<keyword evidence="7" id="KW-1185">Reference proteome</keyword>
<evidence type="ECO:0000313" key="7">
    <source>
        <dbReference type="Proteomes" id="UP000187209"/>
    </source>
</evidence>
<dbReference type="OrthoDB" id="411785at2759"/>
<feature type="compositionally biased region" description="Acidic residues" evidence="4">
    <location>
        <begin position="207"/>
        <end position="236"/>
    </location>
</feature>
<evidence type="ECO:0000256" key="2">
    <source>
        <dbReference type="ARBA" id="ARBA00022603"/>
    </source>
</evidence>
<dbReference type="GO" id="GO:0032259">
    <property type="term" value="P:methylation"/>
    <property type="evidence" value="ECO:0007669"/>
    <property type="project" value="UniProtKB-KW"/>
</dbReference>
<dbReference type="SUPFAM" id="SSF53335">
    <property type="entry name" value="S-adenosyl-L-methionine-dependent methyltransferases"/>
    <property type="match status" value="1"/>
</dbReference>
<feature type="domain" description="Methyltransferase type 11" evidence="5">
    <location>
        <begin position="48"/>
        <end position="146"/>
    </location>
</feature>
<dbReference type="PANTHER" id="PTHR12176">
    <property type="entry name" value="SAM-DEPENDENT METHYLTRANSFERASE SUPERFAMILY PROTEIN"/>
    <property type="match status" value="1"/>
</dbReference>
<evidence type="ECO:0000256" key="4">
    <source>
        <dbReference type="SAM" id="MobiDB-lite"/>
    </source>
</evidence>
<dbReference type="AlphaFoldDB" id="A0A1R2CFE4"/>
<dbReference type="EMBL" id="MPUH01000171">
    <property type="protein sequence ID" value="OMJ87666.1"/>
    <property type="molecule type" value="Genomic_DNA"/>
</dbReference>
<dbReference type="InterPro" id="IPR051419">
    <property type="entry name" value="Lys/N-term_MeTrsfase_sf"/>
</dbReference>
<evidence type="ECO:0000313" key="6">
    <source>
        <dbReference type="EMBL" id="OMJ87666.1"/>
    </source>
</evidence>
<evidence type="ECO:0000256" key="3">
    <source>
        <dbReference type="ARBA" id="ARBA00022679"/>
    </source>
</evidence>
<evidence type="ECO:0000256" key="1">
    <source>
        <dbReference type="ARBA" id="ARBA00008361"/>
    </source>
</evidence>
<evidence type="ECO:0000259" key="5">
    <source>
        <dbReference type="Pfam" id="PF08241"/>
    </source>
</evidence>
<proteinExistence type="inferred from homology"/>
<comment type="similarity">
    <text evidence="1">Belongs to the methyltransferase superfamily.</text>
</comment>
<protein>
    <recommendedName>
        <fullName evidence="5">Methyltransferase type 11 domain-containing protein</fullName>
    </recommendedName>
</protein>
<accession>A0A1R2CFE4</accession>
<dbReference type="PANTHER" id="PTHR12176:SF79">
    <property type="entry name" value="METHYLTRANSFERASE TYPE 11 DOMAIN-CONTAINING PROTEIN"/>
    <property type="match status" value="1"/>
</dbReference>